<dbReference type="Gramene" id="mRNA:HanXRQr2_Chr04g0177421">
    <property type="protein sequence ID" value="mRNA:HanXRQr2_Chr04g0177421"/>
    <property type="gene ID" value="HanXRQr2_Chr04g0177421"/>
</dbReference>
<sequence>MPHKQNCSTITCHMAQIISFINIYIYIYIINVLNFANVSSYEGLFGGKTSWVKIWDAKHDLSYPTQCFRILFKHHAPSLLQCSQTLHPHFLLHDSSFCFKPNLQTLIHHEHTKTHLLKTPNPSTSPTNLHQRHLVFFSLQSPPSPSCLIKFNICKSDIWMLQEARNPWGLKAL</sequence>
<reference evidence="1" key="3">
    <citation type="submission" date="2020-06" db="EMBL/GenBank/DDBJ databases">
        <title>Helianthus annuus Genome sequencing and assembly Release 2.</title>
        <authorList>
            <person name="Gouzy J."/>
            <person name="Langlade N."/>
            <person name="Munos S."/>
        </authorList>
    </citation>
    <scope>NUCLEOTIDE SEQUENCE</scope>
    <source>
        <tissue evidence="1">Leaves</tissue>
    </source>
</reference>
<proteinExistence type="predicted"/>
<organism evidence="2 3">
    <name type="scientific">Helianthus annuus</name>
    <name type="common">Common sunflower</name>
    <dbReference type="NCBI Taxonomy" id="4232"/>
    <lineage>
        <taxon>Eukaryota</taxon>
        <taxon>Viridiplantae</taxon>
        <taxon>Streptophyta</taxon>
        <taxon>Embryophyta</taxon>
        <taxon>Tracheophyta</taxon>
        <taxon>Spermatophyta</taxon>
        <taxon>Magnoliopsida</taxon>
        <taxon>eudicotyledons</taxon>
        <taxon>Gunneridae</taxon>
        <taxon>Pentapetalae</taxon>
        <taxon>asterids</taxon>
        <taxon>campanulids</taxon>
        <taxon>Asterales</taxon>
        <taxon>Asteraceae</taxon>
        <taxon>Asteroideae</taxon>
        <taxon>Heliantheae alliance</taxon>
        <taxon>Heliantheae</taxon>
        <taxon>Helianthus</taxon>
    </lineage>
</organism>
<dbReference type="Proteomes" id="UP000215914">
    <property type="component" value="Chromosome 15"/>
</dbReference>
<reference evidence="1 3" key="1">
    <citation type="journal article" date="2017" name="Nature">
        <title>The sunflower genome provides insights into oil metabolism, flowering and Asterid evolution.</title>
        <authorList>
            <person name="Badouin H."/>
            <person name="Gouzy J."/>
            <person name="Grassa C.J."/>
            <person name="Murat F."/>
            <person name="Staton S.E."/>
            <person name="Cottret L."/>
            <person name="Lelandais-Briere C."/>
            <person name="Owens G.L."/>
            <person name="Carrere S."/>
            <person name="Mayjonade B."/>
            <person name="Legrand L."/>
            <person name="Gill N."/>
            <person name="Kane N.C."/>
            <person name="Bowers J.E."/>
            <person name="Hubner S."/>
            <person name="Bellec A."/>
            <person name="Berard A."/>
            <person name="Berges H."/>
            <person name="Blanchet N."/>
            <person name="Boniface M.C."/>
            <person name="Brunel D."/>
            <person name="Catrice O."/>
            <person name="Chaidir N."/>
            <person name="Claudel C."/>
            <person name="Donnadieu C."/>
            <person name="Faraut T."/>
            <person name="Fievet G."/>
            <person name="Helmstetter N."/>
            <person name="King M."/>
            <person name="Knapp S.J."/>
            <person name="Lai Z."/>
            <person name="Le Paslier M.C."/>
            <person name="Lippi Y."/>
            <person name="Lorenzon L."/>
            <person name="Mandel J.R."/>
            <person name="Marage G."/>
            <person name="Marchand G."/>
            <person name="Marquand E."/>
            <person name="Bret-Mestries E."/>
            <person name="Morien E."/>
            <person name="Nambeesan S."/>
            <person name="Nguyen T."/>
            <person name="Pegot-Espagnet P."/>
            <person name="Pouilly N."/>
            <person name="Raftis F."/>
            <person name="Sallet E."/>
            <person name="Schiex T."/>
            <person name="Thomas J."/>
            <person name="Vandecasteele C."/>
            <person name="Vares D."/>
            <person name="Vear F."/>
            <person name="Vautrin S."/>
            <person name="Crespi M."/>
            <person name="Mangin B."/>
            <person name="Burke J.M."/>
            <person name="Salse J."/>
            <person name="Munos S."/>
            <person name="Vincourt P."/>
            <person name="Rieseberg L.H."/>
            <person name="Langlade N.B."/>
        </authorList>
    </citation>
    <scope>NUCLEOTIDE SEQUENCE [LARGE SCALE GENOMIC DNA]</scope>
    <source>
        <strain evidence="3">cv. SF193</strain>
        <tissue evidence="1">Leaves</tissue>
    </source>
</reference>
<dbReference type="EMBL" id="MNCJ02000319">
    <property type="protein sequence ID" value="KAF5811091.1"/>
    <property type="molecule type" value="Genomic_DNA"/>
</dbReference>
<dbReference type="InParanoid" id="A0A251S4L5"/>
<accession>A0A251S4L5</accession>
<gene>
    <name evidence="2" type="ORF">HannXRQ_Chr15g0465261</name>
    <name evidence="1" type="ORF">HanXRQr2_Chr04g0177421</name>
</gene>
<evidence type="ECO:0000313" key="2">
    <source>
        <dbReference type="EMBL" id="OTF93806.1"/>
    </source>
</evidence>
<evidence type="ECO:0000313" key="3">
    <source>
        <dbReference type="Proteomes" id="UP000215914"/>
    </source>
</evidence>
<protein>
    <submittedName>
        <fullName evidence="2">Uncharacterized protein</fullName>
    </submittedName>
</protein>
<dbReference type="AlphaFoldDB" id="A0A251S4L5"/>
<evidence type="ECO:0000313" key="1">
    <source>
        <dbReference type="EMBL" id="KAF5811091.1"/>
    </source>
</evidence>
<reference evidence="2" key="2">
    <citation type="submission" date="2017-02" db="EMBL/GenBank/DDBJ databases">
        <title>Sunflower complete genome.</title>
        <authorList>
            <person name="Langlade N."/>
            <person name="Munos S."/>
        </authorList>
    </citation>
    <scope>NUCLEOTIDE SEQUENCE [LARGE SCALE GENOMIC DNA]</scope>
    <source>
        <tissue evidence="2">Leaves</tissue>
    </source>
</reference>
<keyword evidence="3" id="KW-1185">Reference proteome</keyword>
<name>A0A251S4L5_HELAN</name>
<dbReference type="EMBL" id="CM007904">
    <property type="protein sequence ID" value="OTF93806.1"/>
    <property type="molecule type" value="Genomic_DNA"/>
</dbReference>